<dbReference type="EC" id="2.7.8.5" evidence="5 16"/>
<dbReference type="GO" id="GO:0008444">
    <property type="term" value="F:CDP-diacylglycerol-glycerol-3-phosphate 3-phosphatidyltransferase activity"/>
    <property type="evidence" value="ECO:0007669"/>
    <property type="project" value="UniProtKB-UniRule"/>
</dbReference>
<keyword evidence="8 17" id="KW-0808">Transferase</keyword>
<dbReference type="InterPro" id="IPR004570">
    <property type="entry name" value="Phosphatidylglycerol_P_synth"/>
</dbReference>
<keyword evidence="9 18" id="KW-0812">Transmembrane</keyword>
<reference evidence="19 22" key="3">
    <citation type="journal article" date="2020" name="Microbiome">
        <title>Single-cell genomics of uncultured bacteria reveals dietary fiber responders in the mouse gut microbiota.</title>
        <authorList>
            <person name="Chijiiwa R."/>
            <person name="Hosokawa M."/>
            <person name="Kogawa M."/>
            <person name="Nishikawa Y."/>
            <person name="Ide K."/>
            <person name="Sakanashi C."/>
            <person name="Takahashi K."/>
            <person name="Takeyama H."/>
        </authorList>
    </citation>
    <scope>NUCLEOTIDE SEQUENCE [LARGE SCALE GENOMIC DNA]</scope>
    <source>
        <strain evidence="19">IMSAGC_017</strain>
    </source>
</reference>
<dbReference type="InterPro" id="IPR000462">
    <property type="entry name" value="CDP-OH_P_trans"/>
</dbReference>
<dbReference type="Proteomes" id="UP000490821">
    <property type="component" value="Unassembled WGS sequence"/>
</dbReference>
<evidence type="ECO:0000256" key="15">
    <source>
        <dbReference type="ARBA" id="ARBA00048586"/>
    </source>
</evidence>
<dbReference type="Proteomes" id="UP000198558">
    <property type="component" value="Unassembled WGS sequence"/>
</dbReference>
<proteinExistence type="inferred from homology"/>
<keyword evidence="13" id="KW-0594">Phospholipid biosynthesis</keyword>
<keyword evidence="11" id="KW-0443">Lipid metabolism</keyword>
<keyword evidence="10 18" id="KW-1133">Transmembrane helix</keyword>
<feature type="transmembrane region" description="Helical" evidence="18">
    <location>
        <begin position="166"/>
        <end position="187"/>
    </location>
</feature>
<dbReference type="PANTHER" id="PTHR14269">
    <property type="entry name" value="CDP-DIACYLGLYCEROL--GLYCEROL-3-PHOSPHATE 3-PHOSPHATIDYLTRANSFERASE-RELATED"/>
    <property type="match status" value="1"/>
</dbReference>
<comment type="catalytic activity">
    <reaction evidence="15">
        <text>a CDP-1,2-diacyl-sn-glycerol + sn-glycerol 3-phosphate = a 1,2-diacyl-sn-glycero-3-phospho-(1'-sn-glycero-3'-phosphate) + CMP + H(+)</text>
        <dbReference type="Rhea" id="RHEA:12593"/>
        <dbReference type="ChEBI" id="CHEBI:15378"/>
        <dbReference type="ChEBI" id="CHEBI:57597"/>
        <dbReference type="ChEBI" id="CHEBI:58332"/>
        <dbReference type="ChEBI" id="CHEBI:60110"/>
        <dbReference type="ChEBI" id="CHEBI:60377"/>
        <dbReference type="EC" id="2.7.8.5"/>
    </reaction>
</comment>
<dbReference type="UniPathway" id="UPA00084">
    <property type="reaction ID" value="UER00503"/>
</dbReference>
<name>A0A1I0FGH0_9FIRM</name>
<dbReference type="GO" id="GO:0016020">
    <property type="term" value="C:membrane"/>
    <property type="evidence" value="ECO:0007669"/>
    <property type="project" value="UniProtKB-SubCell"/>
</dbReference>
<dbReference type="PANTHER" id="PTHR14269:SF62">
    <property type="entry name" value="CDP-DIACYLGLYCEROL--GLYCEROL-3-PHOSPHATE 3-PHOSPHATIDYLTRANSFERASE 1, CHLOROPLASTIC"/>
    <property type="match status" value="1"/>
</dbReference>
<keyword evidence="7" id="KW-0444">Lipid biosynthesis</keyword>
<feature type="transmembrane region" description="Helical" evidence="18">
    <location>
        <begin position="12"/>
        <end position="31"/>
    </location>
</feature>
<evidence type="ECO:0000256" key="3">
    <source>
        <dbReference type="ARBA" id="ARBA00005042"/>
    </source>
</evidence>
<dbReference type="AlphaFoldDB" id="A0A1I0FGH0"/>
<dbReference type="GO" id="GO:0006655">
    <property type="term" value="P:phosphatidylglycerol biosynthetic process"/>
    <property type="evidence" value="ECO:0007669"/>
    <property type="project" value="UniProtKB-UniPathway"/>
</dbReference>
<feature type="transmembrane region" description="Helical" evidence="18">
    <location>
        <begin position="88"/>
        <end position="112"/>
    </location>
</feature>
<keyword evidence="21" id="KW-1185">Reference proteome</keyword>
<evidence type="ECO:0000256" key="16">
    <source>
        <dbReference type="NCBIfam" id="TIGR00560"/>
    </source>
</evidence>
<organism evidence="20 21">
    <name type="scientific">Thomasclavelia cocleata</name>
    <dbReference type="NCBI Taxonomy" id="69824"/>
    <lineage>
        <taxon>Bacteria</taxon>
        <taxon>Bacillati</taxon>
        <taxon>Bacillota</taxon>
        <taxon>Erysipelotrichia</taxon>
        <taxon>Erysipelotrichales</taxon>
        <taxon>Coprobacillaceae</taxon>
        <taxon>Thomasclavelia</taxon>
    </lineage>
</organism>
<accession>A0A1I0FGH0</accession>
<dbReference type="InterPro" id="IPR048254">
    <property type="entry name" value="CDP_ALCOHOL_P_TRANSF_CS"/>
</dbReference>
<comment type="similarity">
    <text evidence="4 17">Belongs to the CDP-alcohol phosphatidyltransferase class-I family.</text>
</comment>
<evidence type="ECO:0000256" key="6">
    <source>
        <dbReference type="ARBA" id="ARBA00014944"/>
    </source>
</evidence>
<evidence type="ECO:0000313" key="20">
    <source>
        <dbReference type="EMBL" id="SET57320.1"/>
    </source>
</evidence>
<evidence type="ECO:0000256" key="8">
    <source>
        <dbReference type="ARBA" id="ARBA00022679"/>
    </source>
</evidence>
<keyword evidence="12 18" id="KW-0472">Membrane</keyword>
<dbReference type="GeneID" id="78288616"/>
<evidence type="ECO:0000313" key="21">
    <source>
        <dbReference type="Proteomes" id="UP000198558"/>
    </source>
</evidence>
<evidence type="ECO:0000256" key="14">
    <source>
        <dbReference type="ARBA" id="ARBA00023264"/>
    </source>
</evidence>
<evidence type="ECO:0000256" key="7">
    <source>
        <dbReference type="ARBA" id="ARBA00022516"/>
    </source>
</evidence>
<sequence>MNLPNKLTITRVLLVPLLILIYMFPYDMAGINIPVYHILNTDISLINIVILVIFIIASITDYFDGQIARRKKLITTFGKFADPIADKLLINTIFLLLAGDGTINIIIPIIMISRDTIVDAIKMSAASKQVVVAASNLGKLKTVSQMIALAFLLVNNFPFSSLGIDVATILAWVATIISVVSGIDYFIKNREMLMETM</sequence>
<dbReference type="Gene3D" id="1.20.120.1760">
    <property type="match status" value="1"/>
</dbReference>
<dbReference type="NCBIfam" id="TIGR00560">
    <property type="entry name" value="pgsA"/>
    <property type="match status" value="1"/>
</dbReference>
<dbReference type="EMBL" id="FOIN01000019">
    <property type="protein sequence ID" value="SET57320.1"/>
    <property type="molecule type" value="Genomic_DNA"/>
</dbReference>
<evidence type="ECO:0000256" key="11">
    <source>
        <dbReference type="ARBA" id="ARBA00023098"/>
    </source>
</evidence>
<dbReference type="InterPro" id="IPR050324">
    <property type="entry name" value="CDP-alcohol_PTase-I"/>
</dbReference>
<evidence type="ECO:0000256" key="2">
    <source>
        <dbReference type="ARBA" id="ARBA00004141"/>
    </source>
</evidence>
<dbReference type="Pfam" id="PF01066">
    <property type="entry name" value="CDP-OH_P_transf"/>
    <property type="match status" value="1"/>
</dbReference>
<dbReference type="InterPro" id="IPR043130">
    <property type="entry name" value="CDP-OH_PTrfase_TM_dom"/>
</dbReference>
<dbReference type="EMBL" id="BLMI01000028">
    <property type="protein sequence ID" value="GFI40172.1"/>
    <property type="molecule type" value="Genomic_DNA"/>
</dbReference>
<dbReference type="PROSITE" id="PS00379">
    <property type="entry name" value="CDP_ALCOHOL_P_TRANSF"/>
    <property type="match status" value="1"/>
</dbReference>
<evidence type="ECO:0000256" key="1">
    <source>
        <dbReference type="ARBA" id="ARBA00003973"/>
    </source>
</evidence>
<evidence type="ECO:0000256" key="4">
    <source>
        <dbReference type="ARBA" id="ARBA00010441"/>
    </source>
</evidence>
<evidence type="ECO:0000256" key="5">
    <source>
        <dbReference type="ARBA" id="ARBA00013170"/>
    </source>
</evidence>
<protein>
    <recommendedName>
        <fullName evidence="6 16">CDP-diacylglycerol--glycerol-3-phosphate 3-phosphatidyltransferase</fullName>
        <ecNumber evidence="5 16">2.7.8.5</ecNumber>
    </recommendedName>
</protein>
<comment type="pathway">
    <text evidence="3">Phospholipid metabolism; phosphatidylglycerol biosynthesis; phosphatidylglycerol from CDP-diacylglycerol: step 1/2.</text>
</comment>
<evidence type="ECO:0000256" key="9">
    <source>
        <dbReference type="ARBA" id="ARBA00022692"/>
    </source>
</evidence>
<dbReference type="RefSeq" id="WP_092354285.1">
    <property type="nucleotide sequence ID" value="NZ_BLMI01000028.1"/>
</dbReference>
<gene>
    <name evidence="19" type="primary">pgsA</name>
    <name evidence="19" type="ORF">IMSAGC017_00203</name>
    <name evidence="20" type="ORF">SAMN04489758_11919</name>
</gene>
<comment type="function">
    <text evidence="1">This protein catalyzes the committed step to the synthesis of the acidic phospholipids.</text>
</comment>
<dbReference type="OrthoDB" id="9796672at2"/>
<evidence type="ECO:0000256" key="18">
    <source>
        <dbReference type="SAM" id="Phobius"/>
    </source>
</evidence>
<dbReference type="PIRSF" id="PIRSF000847">
    <property type="entry name" value="Phos_ph_gly_syn"/>
    <property type="match status" value="1"/>
</dbReference>
<evidence type="ECO:0000313" key="19">
    <source>
        <dbReference type="EMBL" id="GFI40172.1"/>
    </source>
</evidence>
<reference evidence="21" key="2">
    <citation type="submission" date="2016-10" db="EMBL/GenBank/DDBJ databases">
        <authorList>
            <person name="Varghese N."/>
            <person name="Submissions S."/>
        </authorList>
    </citation>
    <scope>NUCLEOTIDE SEQUENCE [LARGE SCALE GENOMIC DNA]</scope>
    <source>
        <strain evidence="21">DSM 1551</strain>
    </source>
</reference>
<evidence type="ECO:0000313" key="22">
    <source>
        <dbReference type="Proteomes" id="UP000490821"/>
    </source>
</evidence>
<comment type="subcellular location">
    <subcellularLocation>
        <location evidence="2">Membrane</location>
        <topology evidence="2">Multi-pass membrane protein</topology>
    </subcellularLocation>
</comment>
<evidence type="ECO:0000256" key="12">
    <source>
        <dbReference type="ARBA" id="ARBA00023136"/>
    </source>
</evidence>
<evidence type="ECO:0000256" key="17">
    <source>
        <dbReference type="RuleBase" id="RU003750"/>
    </source>
</evidence>
<keyword evidence="14" id="KW-1208">Phospholipid metabolism</keyword>
<evidence type="ECO:0000256" key="10">
    <source>
        <dbReference type="ARBA" id="ARBA00022989"/>
    </source>
</evidence>
<feature type="transmembrane region" description="Helical" evidence="18">
    <location>
        <begin position="43"/>
        <end position="63"/>
    </location>
</feature>
<evidence type="ECO:0000256" key="13">
    <source>
        <dbReference type="ARBA" id="ARBA00023209"/>
    </source>
</evidence>
<reference evidence="20" key="1">
    <citation type="submission" date="2016-10" db="EMBL/GenBank/DDBJ databases">
        <authorList>
            <person name="de Groot N.N."/>
        </authorList>
    </citation>
    <scope>NUCLEOTIDE SEQUENCE [LARGE SCALE GENOMIC DNA]</scope>
    <source>
        <strain evidence="20">DSM 1551</strain>
    </source>
</reference>